<dbReference type="AlphaFoldDB" id="A0A834FGV0"/>
<protein>
    <submittedName>
        <fullName evidence="2">Uncharacterized protein</fullName>
    </submittedName>
</protein>
<feature type="compositionally biased region" description="Basic and acidic residues" evidence="1">
    <location>
        <begin position="107"/>
        <end position="148"/>
    </location>
</feature>
<proteinExistence type="predicted"/>
<gene>
    <name evidence="2" type="ORF">FQA47_024685</name>
</gene>
<accession>A0A834FGV0</accession>
<sequence>MHLRGSVPSVSGGLPSSAAPGVGLPGAGVSLKVWTLTFHDASFSRVLLLPRRQRRPRQNQNQNPASARLPAESGHDSRQDAPDERGKSAASEETRLRPRTCAASHPQSRDAKQRLHLDRPSFHGNREERGRQEMREGGVTDRRGRAETRPFQPD</sequence>
<reference evidence="2" key="1">
    <citation type="journal article" name="BMC Genomics">
        <title>Long-read sequencing and de novo genome assembly of marine medaka (Oryzias melastigma).</title>
        <authorList>
            <person name="Liang P."/>
            <person name="Saqib H.S.A."/>
            <person name="Ni X."/>
            <person name="Shen Y."/>
        </authorList>
    </citation>
    <scope>NUCLEOTIDE SEQUENCE</scope>
    <source>
        <strain evidence="2">Bigg-433</strain>
    </source>
</reference>
<organism evidence="2 3">
    <name type="scientific">Oryzias melastigma</name>
    <name type="common">Marine medaka</name>
    <dbReference type="NCBI Taxonomy" id="30732"/>
    <lineage>
        <taxon>Eukaryota</taxon>
        <taxon>Metazoa</taxon>
        <taxon>Chordata</taxon>
        <taxon>Craniata</taxon>
        <taxon>Vertebrata</taxon>
        <taxon>Euteleostomi</taxon>
        <taxon>Actinopterygii</taxon>
        <taxon>Neopterygii</taxon>
        <taxon>Teleostei</taxon>
        <taxon>Neoteleostei</taxon>
        <taxon>Acanthomorphata</taxon>
        <taxon>Ovalentaria</taxon>
        <taxon>Atherinomorphae</taxon>
        <taxon>Beloniformes</taxon>
        <taxon>Adrianichthyidae</taxon>
        <taxon>Oryziinae</taxon>
        <taxon>Oryzias</taxon>
    </lineage>
</organism>
<dbReference type="EMBL" id="WKFB01000148">
    <property type="protein sequence ID" value="KAF6733903.1"/>
    <property type="molecule type" value="Genomic_DNA"/>
</dbReference>
<comment type="caution">
    <text evidence="2">The sequence shown here is derived from an EMBL/GenBank/DDBJ whole genome shotgun (WGS) entry which is preliminary data.</text>
</comment>
<name>A0A834FGV0_ORYME</name>
<evidence type="ECO:0000313" key="2">
    <source>
        <dbReference type="EMBL" id="KAF6733903.1"/>
    </source>
</evidence>
<dbReference type="Proteomes" id="UP000646548">
    <property type="component" value="Unassembled WGS sequence"/>
</dbReference>
<evidence type="ECO:0000256" key="1">
    <source>
        <dbReference type="SAM" id="MobiDB-lite"/>
    </source>
</evidence>
<feature type="region of interest" description="Disordered" evidence="1">
    <location>
        <begin position="48"/>
        <end position="154"/>
    </location>
</feature>
<feature type="region of interest" description="Disordered" evidence="1">
    <location>
        <begin position="1"/>
        <end position="21"/>
    </location>
</feature>
<evidence type="ECO:0000313" key="3">
    <source>
        <dbReference type="Proteomes" id="UP000646548"/>
    </source>
</evidence>
<feature type="compositionally biased region" description="Basic and acidic residues" evidence="1">
    <location>
        <begin position="73"/>
        <end position="96"/>
    </location>
</feature>